<accession>A0ACC0NYU7</accession>
<evidence type="ECO:0000313" key="2">
    <source>
        <dbReference type="Proteomes" id="UP001062846"/>
    </source>
</evidence>
<dbReference type="EMBL" id="CM046391">
    <property type="protein sequence ID" value="KAI8557697.1"/>
    <property type="molecule type" value="Genomic_DNA"/>
</dbReference>
<comment type="caution">
    <text evidence="1">The sequence shown here is derived from an EMBL/GenBank/DDBJ whole genome shotgun (WGS) entry which is preliminary data.</text>
</comment>
<organism evidence="1 2">
    <name type="scientific">Rhododendron molle</name>
    <name type="common">Chinese azalea</name>
    <name type="synonym">Azalea mollis</name>
    <dbReference type="NCBI Taxonomy" id="49168"/>
    <lineage>
        <taxon>Eukaryota</taxon>
        <taxon>Viridiplantae</taxon>
        <taxon>Streptophyta</taxon>
        <taxon>Embryophyta</taxon>
        <taxon>Tracheophyta</taxon>
        <taxon>Spermatophyta</taxon>
        <taxon>Magnoliopsida</taxon>
        <taxon>eudicotyledons</taxon>
        <taxon>Gunneridae</taxon>
        <taxon>Pentapetalae</taxon>
        <taxon>asterids</taxon>
        <taxon>Ericales</taxon>
        <taxon>Ericaceae</taxon>
        <taxon>Ericoideae</taxon>
        <taxon>Rhodoreae</taxon>
        <taxon>Rhododendron</taxon>
    </lineage>
</organism>
<dbReference type="Proteomes" id="UP001062846">
    <property type="component" value="Chromosome 4"/>
</dbReference>
<evidence type="ECO:0000313" key="1">
    <source>
        <dbReference type="EMBL" id="KAI8557697.1"/>
    </source>
</evidence>
<protein>
    <submittedName>
        <fullName evidence="1">Uncharacterized protein</fullName>
    </submittedName>
</protein>
<proteinExistence type="predicted"/>
<gene>
    <name evidence="1" type="ORF">RHMOL_Rhmol04G0029900</name>
</gene>
<reference evidence="1" key="1">
    <citation type="submission" date="2022-02" db="EMBL/GenBank/DDBJ databases">
        <title>Plant Genome Project.</title>
        <authorList>
            <person name="Zhang R.-G."/>
        </authorList>
    </citation>
    <scope>NUCLEOTIDE SEQUENCE</scope>
    <source>
        <strain evidence="1">AT1</strain>
    </source>
</reference>
<keyword evidence="2" id="KW-1185">Reference proteome</keyword>
<name>A0ACC0NYU7_RHOML</name>
<sequence>MMATYLPMTPPAREEWQIKAAEENAADGVFEGTPEKSISSISRSEEDRRQQKSLVRGGGGNDRGGRDDKEGVPSSASSPRLASKPDSNMYLWQSFDYPGDTQLPGMKLGQNLNTGLDQHLTSWRTAEDPSLGEFTYGIENHGLPQLVTPKSKQEWEVLNWSNGCVRSVPLDCQKGEGLVNVAHVKLPDLLEIQLNTGMGLKECEHECLKNCSCIAYANSNISEGGSGYLMWLGNDCSCYKELLKQTLDWRRLSKSSRQGLEEFKNEVASIAKLQHRNLVKLLGFCIEGEERMLIYEYMCNKSLDYFIYVASVLVSFCWRYIVSGKRNRVFHHPDHHHNLLGHAWLLWNAERSLELMDTSFKDSCVKSQVQRCIQVGLLCVQKCLEDRPSMSTVVFMLGNDEPKLPQPKQPGFFTGSIDKDNESRTGEFHAVDVATITILEAR</sequence>